<dbReference type="GO" id="GO:0006412">
    <property type="term" value="P:translation"/>
    <property type="evidence" value="ECO:0007669"/>
    <property type="project" value="UniProtKB-UniRule"/>
</dbReference>
<evidence type="ECO:0000256" key="5">
    <source>
        <dbReference type="HAMAP-Rule" id="MF_00340"/>
    </source>
</evidence>
<evidence type="ECO:0000313" key="7">
    <source>
        <dbReference type="EMBL" id="KJL43406.1"/>
    </source>
</evidence>
<dbReference type="PATRIC" id="fig|69370.6.peg.1496"/>
<dbReference type="OrthoDB" id="9807363at2"/>
<dbReference type="AlphaFoldDB" id="A0A0M2HF96"/>
<comment type="caution">
    <text evidence="7">The sequence shown here is derived from an EMBL/GenBank/DDBJ whole genome shotgun (WGS) entry which is preliminary data.</text>
</comment>
<dbReference type="NCBIfam" id="TIGR01031">
    <property type="entry name" value="rpmF_bact"/>
    <property type="match status" value="1"/>
</dbReference>
<dbReference type="STRING" id="69370.RS82_01458"/>
<dbReference type="InterPro" id="IPR002677">
    <property type="entry name" value="Ribosomal_bL32"/>
</dbReference>
<comment type="similarity">
    <text evidence="1 5">Belongs to the bacterial ribosomal protein bL32 family.</text>
</comment>
<organism evidence="7 8">
    <name type="scientific">Microbacterium trichothecenolyticum</name>
    <name type="common">Aureobacterium trichothecenolyticum</name>
    <dbReference type="NCBI Taxonomy" id="69370"/>
    <lineage>
        <taxon>Bacteria</taxon>
        <taxon>Bacillati</taxon>
        <taxon>Actinomycetota</taxon>
        <taxon>Actinomycetes</taxon>
        <taxon>Micrococcales</taxon>
        <taxon>Microbacteriaceae</taxon>
        <taxon>Microbacterium</taxon>
    </lineage>
</organism>
<protein>
    <recommendedName>
        <fullName evidence="4 5">Large ribosomal subunit protein bL32</fullName>
    </recommendedName>
</protein>
<keyword evidence="2 5" id="KW-0689">Ribosomal protein</keyword>
<name>A0A0M2HF96_MICTR</name>
<dbReference type="Pfam" id="PF01783">
    <property type="entry name" value="Ribosomal_L32p"/>
    <property type="match status" value="1"/>
</dbReference>
<accession>A0A0M2HF96</accession>
<evidence type="ECO:0000313" key="8">
    <source>
        <dbReference type="Proteomes" id="UP000034098"/>
    </source>
</evidence>
<dbReference type="InterPro" id="IPR011332">
    <property type="entry name" value="Ribosomal_zn-bd"/>
</dbReference>
<evidence type="ECO:0000256" key="6">
    <source>
        <dbReference type="SAM" id="MobiDB-lite"/>
    </source>
</evidence>
<evidence type="ECO:0000256" key="4">
    <source>
        <dbReference type="ARBA" id="ARBA00035178"/>
    </source>
</evidence>
<sequence>MAGNPPKRKVSRSNTRSRRAQWKAEAPTLVKTVENGKTVYSRPHQAKVVTDSQGTELFLEYKGRKVADV</sequence>
<dbReference type="GO" id="GO:0015934">
    <property type="term" value="C:large ribosomal subunit"/>
    <property type="evidence" value="ECO:0007669"/>
    <property type="project" value="InterPro"/>
</dbReference>
<gene>
    <name evidence="5 7" type="primary">rpmF</name>
    <name evidence="7" type="ORF">RS82_01458</name>
</gene>
<proteinExistence type="inferred from homology"/>
<keyword evidence="8" id="KW-1185">Reference proteome</keyword>
<dbReference type="SUPFAM" id="SSF57829">
    <property type="entry name" value="Zn-binding ribosomal proteins"/>
    <property type="match status" value="1"/>
</dbReference>
<evidence type="ECO:0000256" key="3">
    <source>
        <dbReference type="ARBA" id="ARBA00023274"/>
    </source>
</evidence>
<evidence type="ECO:0000256" key="1">
    <source>
        <dbReference type="ARBA" id="ARBA00008560"/>
    </source>
</evidence>
<keyword evidence="3 5" id="KW-0687">Ribonucleoprotein</keyword>
<dbReference type="HAMAP" id="MF_00340">
    <property type="entry name" value="Ribosomal_bL32"/>
    <property type="match status" value="1"/>
</dbReference>
<evidence type="ECO:0000256" key="2">
    <source>
        <dbReference type="ARBA" id="ARBA00022980"/>
    </source>
</evidence>
<dbReference type="GO" id="GO:0003735">
    <property type="term" value="F:structural constituent of ribosome"/>
    <property type="evidence" value="ECO:0007669"/>
    <property type="project" value="InterPro"/>
</dbReference>
<dbReference type="EMBL" id="JYJA01000031">
    <property type="protein sequence ID" value="KJL43406.1"/>
    <property type="molecule type" value="Genomic_DNA"/>
</dbReference>
<feature type="compositionally biased region" description="Basic residues" evidence="6">
    <location>
        <begin position="1"/>
        <end position="21"/>
    </location>
</feature>
<dbReference type="Proteomes" id="UP000034098">
    <property type="component" value="Unassembled WGS sequence"/>
</dbReference>
<feature type="region of interest" description="Disordered" evidence="6">
    <location>
        <begin position="1"/>
        <end position="24"/>
    </location>
</feature>
<dbReference type="RefSeq" id="WP_045297913.1">
    <property type="nucleotide sequence ID" value="NZ_CP169427.1"/>
</dbReference>
<reference evidence="7 8" key="1">
    <citation type="submission" date="2015-02" db="EMBL/GenBank/DDBJ databases">
        <title>Draft genome sequences of ten Microbacterium spp. with emphasis on heavy metal contaminated environments.</title>
        <authorList>
            <person name="Corretto E."/>
        </authorList>
    </citation>
    <scope>NUCLEOTIDE SEQUENCE [LARGE SCALE GENOMIC DNA]</scope>
    <source>
        <strain evidence="7 8">DSM 8608</strain>
    </source>
</reference>